<keyword evidence="4" id="KW-1185">Reference proteome</keyword>
<gene>
    <name evidence="3" type="ORF">TrST_g1916</name>
</gene>
<dbReference type="EMBL" id="BRXY01000173">
    <property type="protein sequence ID" value="GMH73841.1"/>
    <property type="molecule type" value="Genomic_DNA"/>
</dbReference>
<evidence type="ECO:0000256" key="2">
    <source>
        <dbReference type="SAM" id="SignalP"/>
    </source>
</evidence>
<dbReference type="Proteomes" id="UP001165085">
    <property type="component" value="Unassembled WGS sequence"/>
</dbReference>
<sequence length="102" mass="10580">MALLAAILAMGIGVHDASMFPFFSTLKASEPPSSSTMATAYGLPEVQQGDEANVMNKGHEAASMPPTSSTLATAYSLSNVQQGDEMNLTEKGHKAAYGLSEA</sequence>
<evidence type="ECO:0000313" key="4">
    <source>
        <dbReference type="Proteomes" id="UP001165085"/>
    </source>
</evidence>
<comment type="caution">
    <text evidence="3">The sequence shown here is derived from an EMBL/GenBank/DDBJ whole genome shotgun (WGS) entry which is preliminary data.</text>
</comment>
<keyword evidence="2" id="KW-0732">Signal</keyword>
<name>A0A9W7AMJ9_9STRA</name>
<dbReference type="OrthoDB" id="10317216at2759"/>
<reference evidence="4" key="1">
    <citation type="journal article" date="2023" name="Commun. Biol.">
        <title>Genome analysis of Parmales, the sister group of diatoms, reveals the evolutionary specialization of diatoms from phago-mixotrophs to photoautotrophs.</title>
        <authorList>
            <person name="Ban H."/>
            <person name="Sato S."/>
            <person name="Yoshikawa S."/>
            <person name="Yamada K."/>
            <person name="Nakamura Y."/>
            <person name="Ichinomiya M."/>
            <person name="Sato N."/>
            <person name="Blanc-Mathieu R."/>
            <person name="Endo H."/>
            <person name="Kuwata A."/>
            <person name="Ogata H."/>
        </authorList>
    </citation>
    <scope>NUCLEOTIDE SEQUENCE [LARGE SCALE GENOMIC DNA]</scope>
    <source>
        <strain evidence="4">NIES 3701</strain>
    </source>
</reference>
<evidence type="ECO:0000256" key="1">
    <source>
        <dbReference type="SAM" id="MobiDB-lite"/>
    </source>
</evidence>
<organism evidence="3 4">
    <name type="scientific">Triparma strigata</name>
    <dbReference type="NCBI Taxonomy" id="1606541"/>
    <lineage>
        <taxon>Eukaryota</taxon>
        <taxon>Sar</taxon>
        <taxon>Stramenopiles</taxon>
        <taxon>Ochrophyta</taxon>
        <taxon>Bolidophyceae</taxon>
        <taxon>Parmales</taxon>
        <taxon>Triparmaceae</taxon>
        <taxon>Triparma</taxon>
    </lineage>
</organism>
<proteinExistence type="predicted"/>
<feature type="signal peptide" evidence="2">
    <location>
        <begin position="1"/>
        <end position="17"/>
    </location>
</feature>
<accession>A0A9W7AMJ9</accession>
<evidence type="ECO:0000313" key="3">
    <source>
        <dbReference type="EMBL" id="GMH73841.1"/>
    </source>
</evidence>
<feature type="chain" id="PRO_5040770961" evidence="2">
    <location>
        <begin position="18"/>
        <end position="102"/>
    </location>
</feature>
<dbReference type="AlphaFoldDB" id="A0A9W7AMJ9"/>
<feature type="region of interest" description="Disordered" evidence="1">
    <location>
        <begin position="82"/>
        <end position="102"/>
    </location>
</feature>
<protein>
    <submittedName>
        <fullName evidence="3">Uncharacterized protein</fullName>
    </submittedName>
</protein>